<gene>
    <name evidence="1" type="ORF">CRG98_009705</name>
</gene>
<comment type="caution">
    <text evidence="1">The sequence shown here is derived from an EMBL/GenBank/DDBJ whole genome shotgun (WGS) entry which is preliminary data.</text>
</comment>
<evidence type="ECO:0000313" key="2">
    <source>
        <dbReference type="Proteomes" id="UP000233551"/>
    </source>
</evidence>
<keyword evidence="2" id="KW-1185">Reference proteome</keyword>
<name>A0A2I0KNC6_PUNGR</name>
<dbReference type="Proteomes" id="UP000233551">
    <property type="component" value="Unassembled WGS sequence"/>
</dbReference>
<sequence>MEKIIIMEEEEGKLTDTLVFRSLSSLFLKKLPNLTSFAHGDYSIGFPDLKVLEIGECPKMKAFSMGDYLLPNKGGEALAEEDAATASLSFFNQKATEGCLVKPAVKTS</sequence>
<evidence type="ECO:0000313" key="1">
    <source>
        <dbReference type="EMBL" id="PKI69830.1"/>
    </source>
</evidence>
<protein>
    <submittedName>
        <fullName evidence="1">Uncharacterized protein</fullName>
    </submittedName>
</protein>
<proteinExistence type="predicted"/>
<organism evidence="1 2">
    <name type="scientific">Punica granatum</name>
    <name type="common">Pomegranate</name>
    <dbReference type="NCBI Taxonomy" id="22663"/>
    <lineage>
        <taxon>Eukaryota</taxon>
        <taxon>Viridiplantae</taxon>
        <taxon>Streptophyta</taxon>
        <taxon>Embryophyta</taxon>
        <taxon>Tracheophyta</taxon>
        <taxon>Spermatophyta</taxon>
        <taxon>Magnoliopsida</taxon>
        <taxon>eudicotyledons</taxon>
        <taxon>Gunneridae</taxon>
        <taxon>Pentapetalae</taxon>
        <taxon>rosids</taxon>
        <taxon>malvids</taxon>
        <taxon>Myrtales</taxon>
        <taxon>Lythraceae</taxon>
        <taxon>Punica</taxon>
    </lineage>
</organism>
<dbReference type="EMBL" id="PGOL01000479">
    <property type="protein sequence ID" value="PKI69830.1"/>
    <property type="molecule type" value="Genomic_DNA"/>
</dbReference>
<dbReference type="AlphaFoldDB" id="A0A2I0KNC6"/>
<accession>A0A2I0KNC6</accession>
<reference evidence="1 2" key="1">
    <citation type="submission" date="2017-11" db="EMBL/GenBank/DDBJ databases">
        <title>De-novo sequencing of pomegranate (Punica granatum L.) genome.</title>
        <authorList>
            <person name="Akparov Z."/>
            <person name="Amiraslanov A."/>
            <person name="Hajiyeva S."/>
            <person name="Abbasov M."/>
            <person name="Kaur K."/>
            <person name="Hamwieh A."/>
            <person name="Solovyev V."/>
            <person name="Salamov A."/>
            <person name="Braich B."/>
            <person name="Kosarev P."/>
            <person name="Mahmoud A."/>
            <person name="Hajiyev E."/>
            <person name="Babayeva S."/>
            <person name="Izzatullayeva V."/>
            <person name="Mammadov A."/>
            <person name="Mammadov A."/>
            <person name="Sharifova S."/>
            <person name="Ojaghi J."/>
            <person name="Eynullazada K."/>
            <person name="Bayramov B."/>
            <person name="Abdulazimova A."/>
            <person name="Shahmuradov I."/>
        </authorList>
    </citation>
    <scope>NUCLEOTIDE SEQUENCE [LARGE SCALE GENOMIC DNA]</scope>
    <source>
        <strain evidence="2">cv. AG2017</strain>
        <tissue evidence="1">Leaf</tissue>
    </source>
</reference>